<proteinExistence type="predicted"/>
<dbReference type="EMBL" id="SZPZ01000001">
    <property type="protein sequence ID" value="TKK81347.1"/>
    <property type="molecule type" value="Genomic_DNA"/>
</dbReference>
<keyword evidence="3" id="KW-1185">Reference proteome</keyword>
<evidence type="ECO:0000313" key="3">
    <source>
        <dbReference type="Proteomes" id="UP000305836"/>
    </source>
</evidence>
<gene>
    <name evidence="2" type="ORF">FDA38_00265</name>
</gene>
<dbReference type="OrthoDB" id="5138255at2"/>
<sequence>MTDGEQMDVSKSGDQTADDASPGQDLLFAPLTTFLDAMQASFDLEEFISKSRRELTDVENAFTAEASRRLPGDPESVHRQAASVIHRDIHEHMSARKDSRESEASEATIAEMRDDFLAKLRCDLLEVTGKPEYYHWYGPIWQRAQTRPDKTRILLASLLMSVVSDFEVLVSALVRALLLLRPEILRSDEAKYSMRDLEAFSDLDEFRRHCAERMADALLRGSYEDWMQWFSKRHNLVVPGVTDCPVGVVEVFQRRHLFVHNGGVVNSLYLLKIEGLSEPPVIGKRLTISEAYLQGAIHKLTVAGIKLVIALAAKLFPDPETIKSIDSLVSSITYELLMAGRYISVEEVNVWHLTFVQHPSPRLVAMVNIWISRKAMRGMRAIREEVEAWDTETLADKFKLAKLALLERHEEAYALVKRLIANEELAMRSWQEWPLFEGLRRYETESEFEPIGQSVQPFEATHTDEPAPE</sequence>
<evidence type="ECO:0000313" key="2">
    <source>
        <dbReference type="EMBL" id="TKK81347.1"/>
    </source>
</evidence>
<evidence type="ECO:0000256" key="1">
    <source>
        <dbReference type="SAM" id="MobiDB-lite"/>
    </source>
</evidence>
<reference evidence="2 3" key="1">
    <citation type="submission" date="2019-04" db="EMBL/GenBank/DDBJ databases">
        <title>Kribbella sp. NEAU-THZ 27 nov., a novel actinomycete isolated from soil.</title>
        <authorList>
            <person name="Duan L."/>
        </authorList>
    </citation>
    <scope>NUCLEOTIDE SEQUENCE [LARGE SCALE GENOMIC DNA]</scope>
    <source>
        <strain evidence="3">NEAU-THZ27</strain>
    </source>
</reference>
<feature type="region of interest" description="Disordered" evidence="1">
    <location>
        <begin position="1"/>
        <end position="23"/>
    </location>
</feature>
<comment type="caution">
    <text evidence="2">The sequence shown here is derived from an EMBL/GenBank/DDBJ whole genome shotgun (WGS) entry which is preliminary data.</text>
</comment>
<name>A0A4U3M2B6_9ACTN</name>
<dbReference type="AlphaFoldDB" id="A0A4U3M2B6"/>
<accession>A0A4U3M2B6</accession>
<organism evidence="2 3">
    <name type="scientific">Kribbella jiaozuonensis</name>
    <dbReference type="NCBI Taxonomy" id="2575441"/>
    <lineage>
        <taxon>Bacteria</taxon>
        <taxon>Bacillati</taxon>
        <taxon>Actinomycetota</taxon>
        <taxon>Actinomycetes</taxon>
        <taxon>Propionibacteriales</taxon>
        <taxon>Kribbellaceae</taxon>
        <taxon>Kribbella</taxon>
    </lineage>
</organism>
<protein>
    <submittedName>
        <fullName evidence="2">Uncharacterized protein</fullName>
    </submittedName>
</protein>
<feature type="region of interest" description="Disordered" evidence="1">
    <location>
        <begin position="447"/>
        <end position="469"/>
    </location>
</feature>
<dbReference type="RefSeq" id="WP_137252063.1">
    <property type="nucleotide sequence ID" value="NZ_JBHSPQ010000004.1"/>
</dbReference>
<dbReference type="Proteomes" id="UP000305836">
    <property type="component" value="Unassembled WGS sequence"/>
</dbReference>